<gene>
    <name evidence="2" type="ORF">FHS36_006688</name>
</gene>
<keyword evidence="2" id="KW-0238">DNA-binding</keyword>
<dbReference type="Pfam" id="PF01614">
    <property type="entry name" value="IclR_C"/>
    <property type="match status" value="1"/>
</dbReference>
<evidence type="ECO:0000313" key="3">
    <source>
        <dbReference type="Proteomes" id="UP000528608"/>
    </source>
</evidence>
<protein>
    <submittedName>
        <fullName evidence="2">DNA-binding IclR family transcriptional regulator</fullName>
    </submittedName>
</protein>
<dbReference type="AlphaFoldDB" id="A0A7W8BKL3"/>
<dbReference type="GO" id="GO:0003700">
    <property type="term" value="F:DNA-binding transcription factor activity"/>
    <property type="evidence" value="ECO:0007669"/>
    <property type="project" value="TreeGrafter"/>
</dbReference>
<evidence type="ECO:0000259" key="1">
    <source>
        <dbReference type="PROSITE" id="PS51078"/>
    </source>
</evidence>
<accession>A0A7W8BKL3</accession>
<dbReference type="GO" id="GO:0003677">
    <property type="term" value="F:DNA binding"/>
    <property type="evidence" value="ECO:0007669"/>
    <property type="project" value="UniProtKB-KW"/>
</dbReference>
<dbReference type="PROSITE" id="PS51078">
    <property type="entry name" value="ICLR_ED"/>
    <property type="match status" value="1"/>
</dbReference>
<feature type="domain" description="IclR-ED" evidence="1">
    <location>
        <begin position="80"/>
        <end position="262"/>
    </location>
</feature>
<dbReference type="RefSeq" id="WP_102922233.1">
    <property type="nucleotide sequence ID" value="NZ_JACHJF010000048.1"/>
</dbReference>
<dbReference type="PANTHER" id="PTHR30136">
    <property type="entry name" value="HELIX-TURN-HELIX TRANSCRIPTIONAL REGULATOR, ICLR FAMILY"/>
    <property type="match status" value="1"/>
</dbReference>
<dbReference type="GO" id="GO:0045892">
    <property type="term" value="P:negative regulation of DNA-templated transcription"/>
    <property type="evidence" value="ECO:0007669"/>
    <property type="project" value="TreeGrafter"/>
</dbReference>
<dbReference type="InterPro" id="IPR014757">
    <property type="entry name" value="Tscrpt_reg_IclR_C"/>
</dbReference>
<dbReference type="PANTHER" id="PTHR30136:SF24">
    <property type="entry name" value="HTH-TYPE TRANSCRIPTIONAL REPRESSOR ALLR"/>
    <property type="match status" value="1"/>
</dbReference>
<dbReference type="Gene3D" id="3.30.450.40">
    <property type="match status" value="1"/>
</dbReference>
<dbReference type="InterPro" id="IPR050707">
    <property type="entry name" value="HTH_MetabolicPath_Reg"/>
</dbReference>
<sequence>MSTSSKSADQNQNKGPGSSHRIAYRVEAAFLGLSGYRHTPTTLAQVAGVSVSTAHRALKEGCEVGTYDTDKSGEYWLGGASAMWSMSSSSRLPAPAPTQAALVELHRITGGAAFYYENKGLAAVPRHRVRGDTDVSSLDGFALAAVGNDLRIGATGRAILAHASPGIQRQALARPLPHDAAPGAIRSEDELLACLEGIRARGHEVGQEECIPGWDAVAAPVLYGMTVQGAVLLLVPAGHVARRVGHLAVATMQAAESINTFF</sequence>
<evidence type="ECO:0000313" key="2">
    <source>
        <dbReference type="EMBL" id="MBB5123209.1"/>
    </source>
</evidence>
<dbReference type="SUPFAM" id="SSF55781">
    <property type="entry name" value="GAF domain-like"/>
    <property type="match status" value="1"/>
</dbReference>
<name>A0A7W8BKL3_STREU</name>
<dbReference type="EMBL" id="JACHJF010000048">
    <property type="protein sequence ID" value="MBB5123209.1"/>
    <property type="molecule type" value="Genomic_DNA"/>
</dbReference>
<proteinExistence type="predicted"/>
<organism evidence="2 3">
    <name type="scientific">Streptomyces eurocidicus</name>
    <name type="common">Streptoverticillium eurocidicus</name>
    <dbReference type="NCBI Taxonomy" id="66423"/>
    <lineage>
        <taxon>Bacteria</taxon>
        <taxon>Bacillati</taxon>
        <taxon>Actinomycetota</taxon>
        <taxon>Actinomycetes</taxon>
        <taxon>Kitasatosporales</taxon>
        <taxon>Streptomycetaceae</taxon>
        <taxon>Streptomyces</taxon>
    </lineage>
</organism>
<dbReference type="OrthoDB" id="8479143at2"/>
<comment type="caution">
    <text evidence="2">The sequence shown here is derived from an EMBL/GenBank/DDBJ whole genome shotgun (WGS) entry which is preliminary data.</text>
</comment>
<reference evidence="2 3" key="1">
    <citation type="submission" date="2020-08" db="EMBL/GenBank/DDBJ databases">
        <title>Genomic Encyclopedia of Type Strains, Phase III (KMG-III): the genomes of soil and plant-associated and newly described type strains.</title>
        <authorList>
            <person name="Whitman W."/>
        </authorList>
    </citation>
    <scope>NUCLEOTIDE SEQUENCE [LARGE SCALE GENOMIC DNA]</scope>
    <source>
        <strain evidence="2 3">CECT 3259</strain>
    </source>
</reference>
<dbReference type="Proteomes" id="UP000528608">
    <property type="component" value="Unassembled WGS sequence"/>
</dbReference>
<dbReference type="InterPro" id="IPR029016">
    <property type="entry name" value="GAF-like_dom_sf"/>
</dbReference>